<dbReference type="Gene3D" id="2.40.420.20">
    <property type="match status" value="1"/>
</dbReference>
<gene>
    <name evidence="3" type="ORF">ACFQ4E_12705</name>
</gene>
<name>A0ABW3ZJD6_9RHOB</name>
<feature type="domain" description="CusB-like beta-barrel" evidence="2">
    <location>
        <begin position="94"/>
        <end position="162"/>
    </location>
</feature>
<evidence type="ECO:0000313" key="3">
    <source>
        <dbReference type="EMBL" id="MFD1343281.1"/>
    </source>
</evidence>
<dbReference type="Pfam" id="PF25954">
    <property type="entry name" value="Beta-barrel_RND_2"/>
    <property type="match status" value="1"/>
</dbReference>
<comment type="caution">
    <text evidence="3">The sequence shown here is derived from an EMBL/GenBank/DDBJ whole genome shotgun (WGS) entry which is preliminary data.</text>
</comment>
<dbReference type="EMBL" id="JBHTMU010000021">
    <property type="protein sequence ID" value="MFD1343281.1"/>
    <property type="molecule type" value="Genomic_DNA"/>
</dbReference>
<dbReference type="Gene3D" id="2.40.30.170">
    <property type="match status" value="1"/>
</dbReference>
<protein>
    <submittedName>
        <fullName evidence="3">Efflux RND transporter periplasmic adaptor subunit</fullName>
    </submittedName>
</protein>
<dbReference type="NCBIfam" id="TIGR01730">
    <property type="entry name" value="RND_mfp"/>
    <property type="match status" value="1"/>
</dbReference>
<reference evidence="4" key="1">
    <citation type="journal article" date="2019" name="Int. J. Syst. Evol. Microbiol.">
        <title>The Global Catalogue of Microorganisms (GCM) 10K type strain sequencing project: providing services to taxonomists for standard genome sequencing and annotation.</title>
        <authorList>
            <consortium name="The Broad Institute Genomics Platform"/>
            <consortium name="The Broad Institute Genome Sequencing Center for Infectious Disease"/>
            <person name="Wu L."/>
            <person name="Ma J."/>
        </authorList>
    </citation>
    <scope>NUCLEOTIDE SEQUENCE [LARGE SCALE GENOMIC DNA]</scope>
    <source>
        <strain evidence="4">CCUG 62953</strain>
    </source>
</reference>
<evidence type="ECO:0000313" key="4">
    <source>
        <dbReference type="Proteomes" id="UP001597135"/>
    </source>
</evidence>
<evidence type="ECO:0000259" key="2">
    <source>
        <dbReference type="Pfam" id="PF25954"/>
    </source>
</evidence>
<dbReference type="SUPFAM" id="SSF111369">
    <property type="entry name" value="HlyD-like secretion proteins"/>
    <property type="match status" value="1"/>
</dbReference>
<dbReference type="PANTHER" id="PTHR30469:SF29">
    <property type="entry name" value="BLR2860 PROTEIN"/>
    <property type="match status" value="1"/>
</dbReference>
<evidence type="ECO:0000256" key="1">
    <source>
        <dbReference type="ARBA" id="ARBA00009477"/>
    </source>
</evidence>
<dbReference type="PANTHER" id="PTHR30469">
    <property type="entry name" value="MULTIDRUG RESISTANCE PROTEIN MDTA"/>
    <property type="match status" value="1"/>
</dbReference>
<proteinExistence type="inferred from homology"/>
<accession>A0ABW3ZJD6</accession>
<dbReference type="InterPro" id="IPR006143">
    <property type="entry name" value="RND_pump_MFP"/>
</dbReference>
<keyword evidence="4" id="KW-1185">Reference proteome</keyword>
<dbReference type="Proteomes" id="UP001597135">
    <property type="component" value="Unassembled WGS sequence"/>
</dbReference>
<sequence length="242" mass="24719">AATIAGVRAAEAAVSSAQAGLEAARSGIDSARAGIQSAAAAVARIERDIDNLSVMAPFDGLLESDSAELGALLQAGSRCATILQIDPIKIVGFAPETEIAQIEVGARAGARLTGGETITGRVTFVSRNADPATRTFRVEITVPNGALAISAGQTAEIAVTAESRAAHLIPQSALTLADSGALGVRIVAEDQTALFVPVEVLRDTTDGIYVTGLPDEADVITVGQEYVTDGVPVIPSFEEVVQ</sequence>
<dbReference type="RefSeq" id="WP_386804104.1">
    <property type="nucleotide sequence ID" value="NZ_JBHTMU010000021.1"/>
</dbReference>
<dbReference type="Gene3D" id="1.10.287.470">
    <property type="entry name" value="Helix hairpin bin"/>
    <property type="match status" value="1"/>
</dbReference>
<feature type="non-terminal residue" evidence="3">
    <location>
        <position position="1"/>
    </location>
</feature>
<dbReference type="InterPro" id="IPR058792">
    <property type="entry name" value="Beta-barrel_RND_2"/>
</dbReference>
<dbReference type="Gene3D" id="2.40.50.100">
    <property type="match status" value="1"/>
</dbReference>
<comment type="similarity">
    <text evidence="1">Belongs to the membrane fusion protein (MFP) (TC 8.A.1) family.</text>
</comment>
<organism evidence="3 4">
    <name type="scientific">Litorisediminicola beolgyonensis</name>
    <dbReference type="NCBI Taxonomy" id="1173614"/>
    <lineage>
        <taxon>Bacteria</taxon>
        <taxon>Pseudomonadati</taxon>
        <taxon>Pseudomonadota</taxon>
        <taxon>Alphaproteobacteria</taxon>
        <taxon>Rhodobacterales</taxon>
        <taxon>Paracoccaceae</taxon>
        <taxon>Litorisediminicola</taxon>
    </lineage>
</organism>